<proteinExistence type="predicted"/>
<keyword evidence="3" id="KW-0812">Transmembrane</keyword>
<comment type="subcellular location">
    <subcellularLocation>
        <location evidence="1">Membrane</location>
    </subcellularLocation>
</comment>
<sequence length="1043" mass="114033">MLCLLLAGGAMAQPVRAVEPAKSAGAQATETEPIPVRPEPVLPAGPQVVEVELHLPAEEDSAGLVELVAVRKGQALSARAVRRSVERLWASGRFSDIVVRTVDVPEGVRVVFELTSMARIRRIDVEGNVVLSDAVLRAALKADGIEQDKLLDEDVLGAAMKGLSRAYGRQGYNDARIQLTREAVAGGVALVFTVFEGSPTRVAAVSVTGSPGLPLSELLATLGLRVGGVLDRGGLESGLERLRTLLRTRGYWRATVGQPKQKKSGDAATVVVPISAGPRFTFHFHGNHRFPDTVLARMLSYDGTEPLDSQTVARLARRLESFYRYRGFNDVHVETREVHRPDGEAAVLAFDIEEGHPLRVRRVIFRGNKVLSNEDLREMLTEHVRSNEPQPTTAPLLADAVEMGPGKRHMGPPEWVHNPATVFVEEAWRDAAEVMTEAYRERGFLQARVRFVKMERAVGRRTAVGWFDVFEGPQMRVSEIRIEGGPQGFDGRSLVPIKAGEPMSNDAVERGQQALVTELGRKGYLFARAEAAPNLAAKGVSVLYRLEPGPQVTVGRILVRGTSRTNEEVVRATVRLKEDEVLSPDKLFESQRRLTLLNIFRQATVRLEKPDVPEASKDVVVEVRERPRWEGEVAGGYFLAEGPRLGLDVSRSNVDGRGLNLSGRLKLNYIGWSAQGWEKASIARARCTAVPEECKAPGPYDWVSDFGGRAVLSAAQPRLYGLLPLEVGARVDLIGERVHRPSYLSTRAAAVAGLDWSATRWLSFGLQYELEGNLLERGERQLTAPSRADQERLRFPTGFFILNSLRASGAVDLRDDPANPRRGLVVSTSAELMRDIRSLPTNASGEPTEAQPINGVKLMGNVSGYVPLPSKAVLALSVRGGTIVPLEEDSWVIGSKRFYLGGSSSLRGFREDGILGEDRRTSLRRQLADCRSLAHPAGCSTELLTILAGQPPTSEGGQLFTLAKGELRIPVGSSFDVGLFLEAGNLWEDLEQYQFAALRYSTGIGARYQTPVGPLSFDVGINLDPDETLNEPLLQFHFSIGTF</sequence>
<evidence type="ECO:0000256" key="1">
    <source>
        <dbReference type="ARBA" id="ARBA00004370"/>
    </source>
</evidence>
<dbReference type="AlphaFoldDB" id="A0AAC8QFR2"/>
<dbReference type="GO" id="GO:0019867">
    <property type="term" value="C:outer membrane"/>
    <property type="evidence" value="ECO:0007669"/>
    <property type="project" value="InterPro"/>
</dbReference>
<dbReference type="Proteomes" id="UP000256345">
    <property type="component" value="Unassembled WGS sequence"/>
</dbReference>
<dbReference type="InterPro" id="IPR000184">
    <property type="entry name" value="Bac_surfAg_D15"/>
</dbReference>
<feature type="domain" description="POTRA" evidence="5">
    <location>
        <begin position="552"/>
        <end position="626"/>
    </location>
</feature>
<gene>
    <name evidence="6" type="ORF">AA314_08266</name>
    <name evidence="7" type="ORF">ATI61_105379</name>
</gene>
<keyword evidence="9" id="KW-1185">Reference proteome</keyword>
<evidence type="ECO:0000256" key="3">
    <source>
        <dbReference type="ARBA" id="ARBA00022692"/>
    </source>
</evidence>
<reference evidence="7 9" key="2">
    <citation type="submission" date="2018-08" db="EMBL/GenBank/DDBJ databases">
        <title>Genomic Encyclopedia of Archaeal and Bacterial Type Strains, Phase II (KMG-II): from individual species to whole genera.</title>
        <authorList>
            <person name="Goeker M."/>
        </authorList>
    </citation>
    <scope>NUCLEOTIDE SEQUENCE [LARGE SCALE GENOMIC DNA]</scope>
    <source>
        <strain evidence="7 9">DSM 2261</strain>
    </source>
</reference>
<evidence type="ECO:0000259" key="5">
    <source>
        <dbReference type="PROSITE" id="PS51779"/>
    </source>
</evidence>
<dbReference type="Pfam" id="PF01103">
    <property type="entry name" value="Omp85"/>
    <property type="match status" value="1"/>
</dbReference>
<dbReference type="KEGG" id="age:AA314_08266"/>
<evidence type="ECO:0000313" key="6">
    <source>
        <dbReference type="EMBL" id="AKJ06640.1"/>
    </source>
</evidence>
<accession>A0AAC8QFR2</accession>
<organism evidence="6 8">
    <name type="scientific">Archangium gephyra</name>
    <dbReference type="NCBI Taxonomy" id="48"/>
    <lineage>
        <taxon>Bacteria</taxon>
        <taxon>Pseudomonadati</taxon>
        <taxon>Myxococcota</taxon>
        <taxon>Myxococcia</taxon>
        <taxon>Myxococcales</taxon>
        <taxon>Cystobacterineae</taxon>
        <taxon>Archangiaceae</taxon>
        <taxon>Archangium</taxon>
    </lineage>
</organism>
<dbReference type="EMBL" id="CP011509">
    <property type="protein sequence ID" value="AKJ06640.1"/>
    <property type="molecule type" value="Genomic_DNA"/>
</dbReference>
<evidence type="ECO:0000256" key="2">
    <source>
        <dbReference type="ARBA" id="ARBA00022452"/>
    </source>
</evidence>
<keyword evidence="4" id="KW-0472">Membrane</keyword>
<dbReference type="Gene3D" id="3.10.20.310">
    <property type="entry name" value="membrane protein fhac"/>
    <property type="match status" value="6"/>
</dbReference>
<protein>
    <submittedName>
        <fullName evidence="7">Outer membrane protein assembly factor BamA</fullName>
    </submittedName>
    <submittedName>
        <fullName evidence="6">Outer membrane protein assembly factor YaeT</fullName>
    </submittedName>
</protein>
<dbReference type="RefSeq" id="WP_245682737.1">
    <property type="nucleotide sequence ID" value="NZ_CP011509.1"/>
</dbReference>
<name>A0AAC8QFR2_9BACT</name>
<dbReference type="PROSITE" id="PS51779">
    <property type="entry name" value="POTRA"/>
    <property type="match status" value="2"/>
</dbReference>
<feature type="domain" description="POTRA" evidence="5">
    <location>
        <begin position="118"/>
        <end position="197"/>
    </location>
</feature>
<dbReference type="Gene3D" id="2.40.160.50">
    <property type="entry name" value="membrane protein fhac: a member of the omp85/tpsb transporter family"/>
    <property type="match status" value="1"/>
</dbReference>
<keyword evidence="2" id="KW-1134">Transmembrane beta strand</keyword>
<dbReference type="InterPro" id="IPR034746">
    <property type="entry name" value="POTRA"/>
</dbReference>
<evidence type="ECO:0000313" key="8">
    <source>
        <dbReference type="Proteomes" id="UP000035579"/>
    </source>
</evidence>
<dbReference type="InterPro" id="IPR010827">
    <property type="entry name" value="BamA/TamA_POTRA"/>
</dbReference>
<dbReference type="Proteomes" id="UP000035579">
    <property type="component" value="Chromosome"/>
</dbReference>
<dbReference type="PANTHER" id="PTHR12815:SF18">
    <property type="entry name" value="SORTING AND ASSEMBLY MACHINERY COMPONENT 50 HOMOLOG"/>
    <property type="match status" value="1"/>
</dbReference>
<evidence type="ECO:0000313" key="9">
    <source>
        <dbReference type="Proteomes" id="UP000256345"/>
    </source>
</evidence>
<evidence type="ECO:0000313" key="7">
    <source>
        <dbReference type="EMBL" id="REG32052.1"/>
    </source>
</evidence>
<dbReference type="Pfam" id="PF07244">
    <property type="entry name" value="POTRA"/>
    <property type="match status" value="5"/>
</dbReference>
<dbReference type="EMBL" id="QUMU01000005">
    <property type="protein sequence ID" value="REG32052.1"/>
    <property type="molecule type" value="Genomic_DNA"/>
</dbReference>
<reference evidence="6 8" key="1">
    <citation type="submission" date="2015-05" db="EMBL/GenBank/DDBJ databases">
        <title>Genome assembly of Archangium gephyra DSM 2261.</title>
        <authorList>
            <person name="Sharma G."/>
            <person name="Subramanian S."/>
        </authorList>
    </citation>
    <scope>NUCLEOTIDE SEQUENCE [LARGE SCALE GENOMIC DNA]</scope>
    <source>
        <strain evidence="6 8">DSM 2261</strain>
    </source>
</reference>
<dbReference type="InterPro" id="IPR039910">
    <property type="entry name" value="D15-like"/>
</dbReference>
<dbReference type="PANTHER" id="PTHR12815">
    <property type="entry name" value="SORTING AND ASSEMBLY MACHINERY SAMM50 PROTEIN FAMILY MEMBER"/>
    <property type="match status" value="1"/>
</dbReference>
<evidence type="ECO:0000256" key="4">
    <source>
        <dbReference type="ARBA" id="ARBA00023136"/>
    </source>
</evidence>